<comment type="subunit">
    <text evidence="10">F-type ATPases have 2 components, CF(1) - the catalytic core - and CF(0) - the membrane proton channel. CF(1) has five subunits: alpha(3), beta(3), gamma(1), delta(1), epsilon(1). CF(0) has three main subunits: a, b and c.</text>
</comment>
<dbReference type="OrthoDB" id="9812769at2"/>
<keyword evidence="7 10" id="KW-0472">Membrane</keyword>
<dbReference type="Gene3D" id="1.10.287.80">
    <property type="entry name" value="ATP synthase, gamma subunit, helix hairpin domain"/>
    <property type="match status" value="1"/>
</dbReference>
<dbReference type="CDD" id="cd12151">
    <property type="entry name" value="F1-ATPase_gamma"/>
    <property type="match status" value="1"/>
</dbReference>
<dbReference type="NCBIfam" id="TIGR01146">
    <property type="entry name" value="ATPsyn_F1gamma"/>
    <property type="match status" value="1"/>
</dbReference>
<dbReference type="GO" id="GO:0042777">
    <property type="term" value="P:proton motive force-driven plasma membrane ATP synthesis"/>
    <property type="evidence" value="ECO:0007669"/>
    <property type="project" value="UniProtKB-UniRule"/>
</dbReference>
<evidence type="ECO:0000256" key="6">
    <source>
        <dbReference type="ARBA" id="ARBA00023065"/>
    </source>
</evidence>
<keyword evidence="4 10" id="KW-0813">Transport</keyword>
<dbReference type="GO" id="GO:0005524">
    <property type="term" value="F:ATP binding"/>
    <property type="evidence" value="ECO:0007669"/>
    <property type="project" value="UniProtKB-UniRule"/>
</dbReference>
<dbReference type="AlphaFoldDB" id="A0A4P7PRF3"/>
<comment type="function">
    <text evidence="1 10">Produces ATP from ADP in the presence of a proton gradient across the membrane. The gamma chain is believed to be important in regulating ATPase activity and the flow of protons through the CF(0) complex.</text>
</comment>
<proteinExistence type="inferred from homology"/>
<evidence type="ECO:0000256" key="3">
    <source>
        <dbReference type="ARBA" id="ARBA00007681"/>
    </source>
</evidence>
<keyword evidence="8 10" id="KW-0139">CF(1)</keyword>
<evidence type="ECO:0000256" key="7">
    <source>
        <dbReference type="ARBA" id="ARBA00023136"/>
    </source>
</evidence>
<dbReference type="Pfam" id="PF00231">
    <property type="entry name" value="ATP-synt"/>
    <property type="match status" value="1"/>
</dbReference>
<dbReference type="EMBL" id="CP038810">
    <property type="protein sequence ID" value="QBZ97156.1"/>
    <property type="molecule type" value="Genomic_DNA"/>
</dbReference>
<keyword evidence="10" id="KW-1003">Cell membrane</keyword>
<evidence type="ECO:0000256" key="5">
    <source>
        <dbReference type="ARBA" id="ARBA00022781"/>
    </source>
</evidence>
<dbReference type="PROSITE" id="PS00153">
    <property type="entry name" value="ATPASE_GAMMA"/>
    <property type="match status" value="1"/>
</dbReference>
<dbReference type="SUPFAM" id="SSF52943">
    <property type="entry name" value="ATP synthase (F1-ATPase), gamma subunit"/>
    <property type="match status" value="1"/>
</dbReference>
<comment type="subcellular location">
    <subcellularLocation>
        <location evidence="10">Cell membrane</location>
        <topology evidence="10">Peripheral membrane protein</topology>
    </subcellularLocation>
    <subcellularLocation>
        <location evidence="2">Membrane</location>
        <topology evidence="2">Peripheral membrane protein</topology>
    </subcellularLocation>
</comment>
<dbReference type="InterPro" id="IPR000131">
    <property type="entry name" value="ATP_synth_F1_gsu"/>
</dbReference>
<dbReference type="InterPro" id="IPR023632">
    <property type="entry name" value="ATP_synth_F1_gsu_CS"/>
</dbReference>
<organism evidence="11 12">
    <name type="scientific">Flavobacterium sangjuense</name>
    <dbReference type="NCBI Taxonomy" id="2518177"/>
    <lineage>
        <taxon>Bacteria</taxon>
        <taxon>Pseudomonadati</taxon>
        <taxon>Bacteroidota</taxon>
        <taxon>Flavobacteriia</taxon>
        <taxon>Flavobacteriales</taxon>
        <taxon>Flavobacteriaceae</taxon>
        <taxon>Flavobacterium</taxon>
    </lineage>
</organism>
<dbReference type="Gene3D" id="3.40.1380.10">
    <property type="match status" value="1"/>
</dbReference>
<evidence type="ECO:0000256" key="8">
    <source>
        <dbReference type="ARBA" id="ARBA00023196"/>
    </source>
</evidence>
<dbReference type="GO" id="GO:0005886">
    <property type="term" value="C:plasma membrane"/>
    <property type="evidence" value="ECO:0007669"/>
    <property type="project" value="UniProtKB-SubCell"/>
</dbReference>
<dbReference type="GO" id="GO:0046933">
    <property type="term" value="F:proton-transporting ATP synthase activity, rotational mechanism"/>
    <property type="evidence" value="ECO:0007669"/>
    <property type="project" value="UniProtKB-UniRule"/>
</dbReference>
<evidence type="ECO:0000313" key="11">
    <source>
        <dbReference type="EMBL" id="QBZ97156.1"/>
    </source>
</evidence>
<keyword evidence="5 10" id="KW-0375">Hydrogen ion transport</keyword>
<dbReference type="PANTHER" id="PTHR11693">
    <property type="entry name" value="ATP SYNTHASE GAMMA CHAIN"/>
    <property type="match status" value="1"/>
</dbReference>
<keyword evidence="6 10" id="KW-0406">Ion transport</keyword>
<evidence type="ECO:0000256" key="10">
    <source>
        <dbReference type="HAMAP-Rule" id="MF_00815"/>
    </source>
</evidence>
<evidence type="ECO:0000256" key="4">
    <source>
        <dbReference type="ARBA" id="ARBA00022448"/>
    </source>
</evidence>
<evidence type="ECO:0000256" key="1">
    <source>
        <dbReference type="ARBA" id="ARBA00003456"/>
    </source>
</evidence>
<sequence>MANLKEIRNRISSVSSTMQITSAMKMVSAAKLKKAQDAITAMRPYAEKLTELLQNVSATLDGDAGGEFTAQREVNKVLIVVITSNRGLAGAFNSNVIKQATILADTYAGKQVDFLAIGKKGNDFFRKASNVIDNKSDVFDNLTFENVAAIADVLTEKFVAGEYDKIELVYNQFKNAATQIVQTEQFLPLAPVQSDVPASTGDYIFEPSKEEIVLTLIPKSLKTQLYKAIRDSFASEHGARMTAMHKATDNATELRNQLKLTYNKARQAAITNEILEIVGGAEALKG</sequence>
<comment type="similarity">
    <text evidence="3 10">Belongs to the ATPase gamma chain family.</text>
</comment>
<keyword evidence="12" id="KW-1185">Reference proteome</keyword>
<dbReference type="Proteomes" id="UP000296862">
    <property type="component" value="Chromosome"/>
</dbReference>
<evidence type="ECO:0000256" key="9">
    <source>
        <dbReference type="ARBA" id="ARBA00023310"/>
    </source>
</evidence>
<dbReference type="KEGG" id="fsn:GS03_00642"/>
<dbReference type="GO" id="GO:0045259">
    <property type="term" value="C:proton-transporting ATP synthase complex"/>
    <property type="evidence" value="ECO:0007669"/>
    <property type="project" value="UniProtKB-KW"/>
</dbReference>
<keyword evidence="9 10" id="KW-0066">ATP synthesis</keyword>
<evidence type="ECO:0000313" key="12">
    <source>
        <dbReference type="Proteomes" id="UP000296862"/>
    </source>
</evidence>
<protein>
    <recommendedName>
        <fullName evidence="10">ATP synthase gamma chain</fullName>
    </recommendedName>
    <alternativeName>
        <fullName evidence="10">ATP synthase F1 sector gamma subunit</fullName>
    </alternativeName>
    <alternativeName>
        <fullName evidence="10">F-ATPase gamma subunit</fullName>
    </alternativeName>
</protein>
<dbReference type="PRINTS" id="PR00126">
    <property type="entry name" value="ATPASEGAMMA"/>
</dbReference>
<gene>
    <name evidence="10 11" type="primary">atpG</name>
    <name evidence="11" type="ORF">GS03_00642</name>
</gene>
<dbReference type="HAMAP" id="MF_00815">
    <property type="entry name" value="ATP_synth_gamma_bact"/>
    <property type="match status" value="1"/>
</dbReference>
<dbReference type="InterPro" id="IPR035968">
    <property type="entry name" value="ATP_synth_F1_ATPase_gsu"/>
</dbReference>
<accession>A0A4P7PRF3</accession>
<reference evidence="11 12" key="1">
    <citation type="submission" date="2019-04" db="EMBL/GenBank/DDBJ databases">
        <title>Flavobacterium sp. GS03.</title>
        <authorList>
            <person name="Kim H."/>
        </authorList>
    </citation>
    <scope>NUCLEOTIDE SEQUENCE [LARGE SCALE GENOMIC DNA]</scope>
    <source>
        <strain evidence="11 12">GS03</strain>
    </source>
</reference>
<dbReference type="RefSeq" id="WP_136151127.1">
    <property type="nucleotide sequence ID" value="NZ_CP038810.1"/>
</dbReference>
<name>A0A4P7PRF3_9FLAO</name>
<evidence type="ECO:0000256" key="2">
    <source>
        <dbReference type="ARBA" id="ARBA00004170"/>
    </source>
</evidence>
<dbReference type="PANTHER" id="PTHR11693:SF22">
    <property type="entry name" value="ATP SYNTHASE SUBUNIT GAMMA, MITOCHONDRIAL"/>
    <property type="match status" value="1"/>
</dbReference>